<name>A0ABQ8S6S0_PERAM</name>
<evidence type="ECO:0000256" key="1">
    <source>
        <dbReference type="SAM" id="Phobius"/>
    </source>
</evidence>
<dbReference type="PANTHER" id="PTHR47027:SF20">
    <property type="entry name" value="REVERSE TRANSCRIPTASE-LIKE PROTEIN WITH RNA-DIRECTED DNA POLYMERASE DOMAIN"/>
    <property type="match status" value="1"/>
</dbReference>
<sequence>MSEKHQTSDSGHELRLFVDHEIIIIIIIITIIQGLSYRLVPGLLDSRACWTLCTLTCYLATCGHHILLEVNDGSSHEWGYFNHCLLAECGAHKWRGNTLKYRVSNMPDCPTGPSLPYTTEYVYLGQLVTFRQNTKKEINRRISAAWKAFWSLKSILLEKSINRKLRFEVLESCIFPILLYGCQTWSLVDKLKQSIQVCQRKMQRKILGISLQDRISNEELRNLSSDADVLERATKLKWKWGGHVARLNPERWAYAATMWDPYTGKRRQGRPRRR</sequence>
<dbReference type="Proteomes" id="UP001148838">
    <property type="component" value="Unassembled WGS sequence"/>
</dbReference>
<reference evidence="2 3" key="1">
    <citation type="journal article" date="2022" name="Allergy">
        <title>Genome assembly and annotation of Periplaneta americana reveal a comprehensive cockroach allergen profile.</title>
        <authorList>
            <person name="Wang L."/>
            <person name="Xiong Q."/>
            <person name="Saelim N."/>
            <person name="Wang L."/>
            <person name="Nong W."/>
            <person name="Wan A.T."/>
            <person name="Shi M."/>
            <person name="Liu X."/>
            <person name="Cao Q."/>
            <person name="Hui J.H.L."/>
            <person name="Sookrung N."/>
            <person name="Leung T.F."/>
            <person name="Tungtrongchitr A."/>
            <person name="Tsui S.K.W."/>
        </authorList>
    </citation>
    <scope>NUCLEOTIDE SEQUENCE [LARGE SCALE GENOMIC DNA]</scope>
    <source>
        <strain evidence="2">PWHHKU_190912</strain>
    </source>
</reference>
<protein>
    <submittedName>
        <fullName evidence="2">Uncharacterized protein</fullName>
    </submittedName>
</protein>
<dbReference type="PANTHER" id="PTHR47027">
    <property type="entry name" value="REVERSE TRANSCRIPTASE DOMAIN-CONTAINING PROTEIN"/>
    <property type="match status" value="1"/>
</dbReference>
<comment type="caution">
    <text evidence="2">The sequence shown here is derived from an EMBL/GenBank/DDBJ whole genome shotgun (WGS) entry which is preliminary data.</text>
</comment>
<evidence type="ECO:0000313" key="3">
    <source>
        <dbReference type="Proteomes" id="UP001148838"/>
    </source>
</evidence>
<keyword evidence="1" id="KW-1133">Transmembrane helix</keyword>
<keyword evidence="1" id="KW-0472">Membrane</keyword>
<evidence type="ECO:0000313" key="2">
    <source>
        <dbReference type="EMBL" id="KAJ4429734.1"/>
    </source>
</evidence>
<proteinExistence type="predicted"/>
<dbReference type="EMBL" id="JAJSOF020000033">
    <property type="protein sequence ID" value="KAJ4429734.1"/>
    <property type="molecule type" value="Genomic_DNA"/>
</dbReference>
<gene>
    <name evidence="2" type="ORF">ANN_21938</name>
</gene>
<keyword evidence="3" id="KW-1185">Reference proteome</keyword>
<feature type="transmembrane region" description="Helical" evidence="1">
    <location>
        <begin position="22"/>
        <end position="40"/>
    </location>
</feature>
<organism evidence="2 3">
    <name type="scientific">Periplaneta americana</name>
    <name type="common">American cockroach</name>
    <name type="synonym">Blatta americana</name>
    <dbReference type="NCBI Taxonomy" id="6978"/>
    <lineage>
        <taxon>Eukaryota</taxon>
        <taxon>Metazoa</taxon>
        <taxon>Ecdysozoa</taxon>
        <taxon>Arthropoda</taxon>
        <taxon>Hexapoda</taxon>
        <taxon>Insecta</taxon>
        <taxon>Pterygota</taxon>
        <taxon>Neoptera</taxon>
        <taxon>Polyneoptera</taxon>
        <taxon>Dictyoptera</taxon>
        <taxon>Blattodea</taxon>
        <taxon>Blattoidea</taxon>
        <taxon>Blattidae</taxon>
        <taxon>Blattinae</taxon>
        <taxon>Periplaneta</taxon>
    </lineage>
</organism>
<accession>A0ABQ8S6S0</accession>
<keyword evidence="1" id="KW-0812">Transmembrane</keyword>